<accession>A0A1V6PLN9</accession>
<feature type="region of interest" description="Disordered" evidence="2">
    <location>
        <begin position="1"/>
        <end position="265"/>
    </location>
</feature>
<feature type="region of interest" description="Disordered" evidence="2">
    <location>
        <begin position="459"/>
        <end position="480"/>
    </location>
</feature>
<keyword evidence="1" id="KW-0175">Coiled coil</keyword>
<evidence type="ECO:0000256" key="2">
    <source>
        <dbReference type="SAM" id="MobiDB-lite"/>
    </source>
</evidence>
<dbReference type="OrthoDB" id="4369567at2759"/>
<feature type="compositionally biased region" description="Basic and acidic residues" evidence="2">
    <location>
        <begin position="165"/>
        <end position="176"/>
    </location>
</feature>
<feature type="compositionally biased region" description="Polar residues" evidence="2">
    <location>
        <begin position="115"/>
        <end position="129"/>
    </location>
</feature>
<protein>
    <submittedName>
        <fullName evidence="3">Uncharacterized protein</fullName>
    </submittedName>
</protein>
<evidence type="ECO:0000313" key="4">
    <source>
        <dbReference type="Proteomes" id="UP000191522"/>
    </source>
</evidence>
<feature type="compositionally biased region" description="Polar residues" evidence="2">
    <location>
        <begin position="349"/>
        <end position="370"/>
    </location>
</feature>
<feature type="region of interest" description="Disordered" evidence="2">
    <location>
        <begin position="563"/>
        <end position="585"/>
    </location>
</feature>
<feature type="compositionally biased region" description="Polar residues" evidence="2">
    <location>
        <begin position="139"/>
        <end position="151"/>
    </location>
</feature>
<evidence type="ECO:0000313" key="3">
    <source>
        <dbReference type="EMBL" id="OQD77894.1"/>
    </source>
</evidence>
<comment type="caution">
    <text evidence="3">The sequence shown here is derived from an EMBL/GenBank/DDBJ whole genome shotgun (WGS) entry which is preliminary data.</text>
</comment>
<reference evidence="4" key="1">
    <citation type="journal article" date="2017" name="Nat. Microbiol.">
        <title>Global analysis of biosynthetic gene clusters reveals vast potential of secondary metabolite production in Penicillium species.</title>
        <authorList>
            <person name="Nielsen J.C."/>
            <person name="Grijseels S."/>
            <person name="Prigent S."/>
            <person name="Ji B."/>
            <person name="Dainat J."/>
            <person name="Nielsen K.F."/>
            <person name="Frisvad J.C."/>
            <person name="Workman M."/>
            <person name="Nielsen J."/>
        </authorList>
    </citation>
    <scope>NUCLEOTIDE SEQUENCE [LARGE SCALE GENOMIC DNA]</scope>
    <source>
        <strain evidence="4">IBT 11843</strain>
    </source>
</reference>
<feature type="coiled-coil region" evidence="1">
    <location>
        <begin position="286"/>
        <end position="322"/>
    </location>
</feature>
<dbReference type="Proteomes" id="UP000191522">
    <property type="component" value="Unassembled WGS sequence"/>
</dbReference>
<proteinExistence type="predicted"/>
<sequence>MIPPRPTYFGPVTGPKLTERMSGRTSRPLVPTVEPFQPASAHTSPVITNVTVNATEGSNSRISASQLPQAEKKPSRSLSAEVAPFMPMSDRMASASTENPADESEKKGLDDDEGQSPQQQEVHPFTSFSEEARLKEANSPVSSMQPGTQTDHPTEPESERDEPESERGKSESKQDKFVASLASPHSWSDTGRWPQPKISSKCPESLMVVPGRASPAPVKHANPETIYPSHVSDSTASPGDEYVYPYGHSQVNTGGPTIYGPPPLRLTTAEDEVRNRAAEQQAKLWQEAERIEMERLKMENRVAEERQKVQRVLEARQQARLERESHDFTRPEVISRYYQRRDDSVNRNVASRSDFESQAFSASDPWSEQPSPRLPGAHTRASNPATQDMVSSFEVAFDNMTIYKDGYTNHQKPPYAPPDMSSQMGVLPHHQPSWMPGPTQSGMNEFQDRRCTIPETRSSIQYTGPPGLNNRPRQPNWAPGPAQTGIYEMPGGHSTVPEIRSYDPSMGPPGLNTLPHQQRSWIPGPAQTGINGTPGGRSTVPETRSYDPFMGPPRLNSLPPRQSSWMHGSTQANWGHTSTTESSDRHYTVPAARFPIPYTGTNRVPRHRHGWVPGSYTDIPYNEPPGSNIPRPQPPNWEPGPTQAGISGTYRLSSVPETSSLNTFMGPYGMNRVSRPEDPFVD</sequence>
<name>A0A1V6PLN9_PENDC</name>
<feature type="compositionally biased region" description="Polar residues" evidence="2">
    <location>
        <begin position="40"/>
        <end position="68"/>
    </location>
</feature>
<feature type="compositionally biased region" description="Polar residues" evidence="2">
    <location>
        <begin position="563"/>
        <end position="581"/>
    </location>
</feature>
<dbReference type="AlphaFoldDB" id="A0A1V6PLN9"/>
<gene>
    <name evidence="3" type="ORF">PENDEC_c002G02548</name>
</gene>
<feature type="region of interest" description="Disordered" evidence="2">
    <location>
        <begin position="349"/>
        <end position="384"/>
    </location>
</feature>
<organism evidence="3 4">
    <name type="scientific">Penicillium decumbens</name>
    <dbReference type="NCBI Taxonomy" id="69771"/>
    <lineage>
        <taxon>Eukaryota</taxon>
        <taxon>Fungi</taxon>
        <taxon>Dikarya</taxon>
        <taxon>Ascomycota</taxon>
        <taxon>Pezizomycotina</taxon>
        <taxon>Eurotiomycetes</taxon>
        <taxon>Eurotiomycetidae</taxon>
        <taxon>Eurotiales</taxon>
        <taxon>Aspergillaceae</taxon>
        <taxon>Penicillium</taxon>
    </lineage>
</organism>
<evidence type="ECO:0000256" key="1">
    <source>
        <dbReference type="SAM" id="Coils"/>
    </source>
</evidence>
<dbReference type="EMBL" id="MDYL01000002">
    <property type="protein sequence ID" value="OQD77894.1"/>
    <property type="molecule type" value="Genomic_DNA"/>
</dbReference>
<feature type="region of interest" description="Disordered" evidence="2">
    <location>
        <begin position="625"/>
        <end position="682"/>
    </location>
</feature>
<feature type="compositionally biased region" description="Polar residues" evidence="2">
    <location>
        <begin position="644"/>
        <end position="663"/>
    </location>
</feature>
<keyword evidence="4" id="KW-1185">Reference proteome</keyword>